<sequence length="39" mass="4670">MRSVFFQNPLEYQIQTDNEEWNQGDSIQGRLRVRNISAE</sequence>
<feature type="non-terminal residue" evidence="1">
    <location>
        <position position="39"/>
    </location>
</feature>
<reference evidence="1" key="1">
    <citation type="submission" date="2018-05" db="EMBL/GenBank/DDBJ databases">
        <authorList>
            <person name="Lanie J.A."/>
            <person name="Ng W.-L."/>
            <person name="Kazmierczak K.M."/>
            <person name="Andrzejewski T.M."/>
            <person name="Davidsen T.M."/>
            <person name="Wayne K.J."/>
            <person name="Tettelin H."/>
            <person name="Glass J.I."/>
            <person name="Rusch D."/>
            <person name="Podicherti R."/>
            <person name="Tsui H.-C.T."/>
            <person name="Winkler M.E."/>
        </authorList>
    </citation>
    <scope>NUCLEOTIDE SEQUENCE</scope>
</reference>
<evidence type="ECO:0000313" key="1">
    <source>
        <dbReference type="EMBL" id="SVD04056.1"/>
    </source>
</evidence>
<protein>
    <submittedName>
        <fullName evidence="1">Uncharacterized protein</fullName>
    </submittedName>
</protein>
<dbReference type="AlphaFoldDB" id="A0A382S2C2"/>
<accession>A0A382S2C2</accession>
<dbReference type="EMBL" id="UINC01125903">
    <property type="protein sequence ID" value="SVD04056.1"/>
    <property type="molecule type" value="Genomic_DNA"/>
</dbReference>
<gene>
    <name evidence="1" type="ORF">METZ01_LOCUS356910</name>
</gene>
<name>A0A382S2C2_9ZZZZ</name>
<organism evidence="1">
    <name type="scientific">marine metagenome</name>
    <dbReference type="NCBI Taxonomy" id="408172"/>
    <lineage>
        <taxon>unclassified sequences</taxon>
        <taxon>metagenomes</taxon>
        <taxon>ecological metagenomes</taxon>
    </lineage>
</organism>
<proteinExistence type="predicted"/>